<evidence type="ECO:0000313" key="2">
    <source>
        <dbReference type="Proteomes" id="UP000033038"/>
    </source>
</evidence>
<gene>
    <name evidence="1" type="ORF">MSBRW_1615</name>
</gene>
<dbReference type="PATRIC" id="fig|1434109.4.peg.2027"/>
<dbReference type="HOGENOM" id="CLU_022114_0_0_2"/>
<reference evidence="1 2" key="1">
    <citation type="submission" date="2014-07" db="EMBL/GenBank/DDBJ databases">
        <title>Methanogenic archaea and the global carbon cycle.</title>
        <authorList>
            <person name="Henriksen J.R."/>
            <person name="Luke J."/>
            <person name="Reinhart S."/>
            <person name="Benedict M.N."/>
            <person name="Youngblut N.D."/>
            <person name="Metcalf M.E."/>
            <person name="Whitaker R.J."/>
            <person name="Metcalf W.W."/>
        </authorList>
    </citation>
    <scope>NUCLEOTIDE SEQUENCE [LARGE SCALE GENOMIC DNA]</scope>
    <source>
        <strain evidence="1 2">Wiesmoor</strain>
    </source>
</reference>
<sequence length="742" mass="83629">MSNSIELKGCSTDNFSSYLKALGVFKIFSQQKDNNARAYWKNNIFVINAEYDAAAMTNFFLHEYAPSPLFRPWGGRSGFYKGSSEKSAREALRPLIDSKDSRFDSLRKVYDAFQKFSDSKGITEKPSGDKLVEFLEDLRAQLPEDILEWLDTCYVLTGNNRKYLPLLGTGGNEGSGNYSSNYLQALTEVLVKKKEKESKQLLEHSLFSKHTPKLSNLSFGQLSPGAVAEANSTEGYRSTSKLVNPWDVIFSIEGTTLFAGSASKRFGGSQGGFGSNFGAFPFTVLPSVAGTGNITFKDNFKDPNKKSDYKTFDSEFWLPLWNRPTSYNEITYLFHEGRAQVGRRKANNGLDFVRAISSLGVDRGIDAFVRYGRLKRQGSGKNANALAIPLGTFKVRQQKNVNLIEELDNWLNVLRDKCSSKESVAARYSSSLRSIEEAIFSFSKHGNISDFQNLLIELGKAERSFASAGANRPIRPLNDLSPSWINACDDESVEFRIACAVASIYDKKIGSIRRQLEPSEINNKGRLKWSETRSSVVWSNTDLCSNMKAILQRRILEEKMKGSNFTPIGGKVAVSLSDIGRFIRGEVNDKKISDLIWGLSIIKWKYYNKERHGVDWNNGIDVMIPRAYAFLKLIFIPGNLIFENQRWEISYDEKKGIHLPSLPEVLRVIDTQQDKAFELVTRRLKSSGLTPLGVRRNKVAAPDFNVNTEDRERIVASLLIPIWQYNRLFELVLQPPIAELEV</sequence>
<proteinExistence type="predicted"/>
<dbReference type="CDD" id="cd09767">
    <property type="entry name" value="Csx17_I-U"/>
    <property type="match status" value="1"/>
</dbReference>
<organism evidence="1 2">
    <name type="scientific">Methanosarcina barkeri str. Wiesmoor</name>
    <dbReference type="NCBI Taxonomy" id="1434109"/>
    <lineage>
        <taxon>Archaea</taxon>
        <taxon>Methanobacteriati</taxon>
        <taxon>Methanobacteriota</taxon>
        <taxon>Stenosarchaea group</taxon>
        <taxon>Methanomicrobia</taxon>
        <taxon>Methanosarcinales</taxon>
        <taxon>Methanosarcinaceae</taxon>
        <taxon>Methanosarcina</taxon>
    </lineage>
</organism>
<dbReference type="InterPro" id="IPR026483">
    <property type="entry name" value="Cas_Csx17"/>
</dbReference>
<protein>
    <recommendedName>
        <fullName evidence="3">Type I-U CRISPR-associated protein Csx17</fullName>
    </recommendedName>
</protein>
<dbReference type="Proteomes" id="UP000033038">
    <property type="component" value="Chromosome"/>
</dbReference>
<accession>A0A0E3QLM5</accession>
<evidence type="ECO:0000313" key="1">
    <source>
        <dbReference type="EMBL" id="AKB50868.1"/>
    </source>
</evidence>
<name>A0A0E3QLM5_METBA</name>
<dbReference type="KEGG" id="mbw:MSBRW_1615"/>
<dbReference type="NCBIfam" id="TIGR04113">
    <property type="entry name" value="cas_csx17"/>
    <property type="match status" value="1"/>
</dbReference>
<dbReference type="AlphaFoldDB" id="A0A0E3QLM5"/>
<evidence type="ECO:0008006" key="3">
    <source>
        <dbReference type="Google" id="ProtNLM"/>
    </source>
</evidence>
<dbReference type="RefSeq" id="WP_011308049.1">
    <property type="nucleotide sequence ID" value="NZ_CP009526.1"/>
</dbReference>
<dbReference type="EMBL" id="CP009526">
    <property type="protein sequence ID" value="AKB50868.1"/>
    <property type="molecule type" value="Genomic_DNA"/>
</dbReference>
<dbReference type="GeneID" id="24823101"/>